<dbReference type="InterPro" id="IPR012337">
    <property type="entry name" value="RNaseH-like_sf"/>
</dbReference>
<evidence type="ECO:0000256" key="5">
    <source>
        <dbReference type="ARBA" id="ARBA00022801"/>
    </source>
</evidence>
<dbReference type="AlphaFoldDB" id="A0AAW2W2V8"/>
<name>A0AAW2W2V8_SESRA</name>
<evidence type="ECO:0000256" key="4">
    <source>
        <dbReference type="ARBA" id="ARBA00022759"/>
    </source>
</evidence>
<reference evidence="8" key="1">
    <citation type="submission" date="2020-06" db="EMBL/GenBank/DDBJ databases">
        <authorList>
            <person name="Li T."/>
            <person name="Hu X."/>
            <person name="Zhang T."/>
            <person name="Song X."/>
            <person name="Zhang H."/>
            <person name="Dai N."/>
            <person name="Sheng W."/>
            <person name="Hou X."/>
            <person name="Wei L."/>
        </authorList>
    </citation>
    <scope>NUCLEOTIDE SEQUENCE</scope>
    <source>
        <strain evidence="8">G02</strain>
        <tissue evidence="8">Leaf</tissue>
    </source>
</reference>
<organism evidence="8">
    <name type="scientific">Sesamum radiatum</name>
    <name type="common">Black benniseed</name>
    <dbReference type="NCBI Taxonomy" id="300843"/>
    <lineage>
        <taxon>Eukaryota</taxon>
        <taxon>Viridiplantae</taxon>
        <taxon>Streptophyta</taxon>
        <taxon>Embryophyta</taxon>
        <taxon>Tracheophyta</taxon>
        <taxon>Spermatophyta</taxon>
        <taxon>Magnoliopsida</taxon>
        <taxon>eudicotyledons</taxon>
        <taxon>Gunneridae</taxon>
        <taxon>Pentapetalae</taxon>
        <taxon>asterids</taxon>
        <taxon>lamiids</taxon>
        <taxon>Lamiales</taxon>
        <taxon>Pedaliaceae</taxon>
        <taxon>Sesamum</taxon>
    </lineage>
</organism>
<keyword evidence="4" id="KW-0255">Endonuclease</keyword>
<dbReference type="InterPro" id="IPR002156">
    <property type="entry name" value="RNaseH_domain"/>
</dbReference>
<dbReference type="GO" id="GO:0003964">
    <property type="term" value="F:RNA-directed DNA polymerase activity"/>
    <property type="evidence" value="ECO:0007669"/>
    <property type="project" value="UniProtKB-KW"/>
</dbReference>
<dbReference type="PANTHER" id="PTHR48475:SF2">
    <property type="entry name" value="RIBONUCLEASE H"/>
    <property type="match status" value="1"/>
</dbReference>
<evidence type="ECO:0000256" key="2">
    <source>
        <dbReference type="ARBA" id="ARBA00022695"/>
    </source>
</evidence>
<dbReference type="Pfam" id="PF17917">
    <property type="entry name" value="RT_RNaseH"/>
    <property type="match status" value="1"/>
</dbReference>
<dbReference type="GO" id="GO:0004523">
    <property type="term" value="F:RNA-DNA hybrid ribonuclease activity"/>
    <property type="evidence" value="ECO:0007669"/>
    <property type="project" value="InterPro"/>
</dbReference>
<evidence type="ECO:0000256" key="3">
    <source>
        <dbReference type="ARBA" id="ARBA00022722"/>
    </source>
</evidence>
<keyword evidence="2" id="KW-0548">Nucleotidyltransferase</keyword>
<protein>
    <recommendedName>
        <fullName evidence="7">RNase H type-1 domain-containing protein</fullName>
    </recommendedName>
</protein>
<keyword evidence="3" id="KW-0540">Nuclease</keyword>
<dbReference type="GO" id="GO:0003676">
    <property type="term" value="F:nucleic acid binding"/>
    <property type="evidence" value="ECO:0007669"/>
    <property type="project" value="InterPro"/>
</dbReference>
<sequence>MLQGAEKRYIQIELLALALVTMARKLRPYFQSHPIVVLTNHPLKQAEYEALIYGLQTTLDGGVKEVDVYTDSQLVAMQVEGIYESREWSVVQYLRKVKEMMAKFDRCQIHQIPREENDRADVLSKFGAPGIGVKERKVSMLIKEIRTIEEAIHVVEGDGSWKCWNK</sequence>
<feature type="domain" description="RNase H type-1" evidence="7">
    <location>
        <begin position="1"/>
        <end position="129"/>
    </location>
</feature>
<dbReference type="PANTHER" id="PTHR48475">
    <property type="entry name" value="RIBONUCLEASE H"/>
    <property type="match status" value="1"/>
</dbReference>
<dbReference type="InterPro" id="IPR041373">
    <property type="entry name" value="RT_RNaseH"/>
</dbReference>
<evidence type="ECO:0000256" key="6">
    <source>
        <dbReference type="ARBA" id="ARBA00022918"/>
    </source>
</evidence>
<keyword evidence="6" id="KW-0695">RNA-directed DNA polymerase</keyword>
<evidence type="ECO:0000313" key="8">
    <source>
        <dbReference type="EMBL" id="KAL0434642.1"/>
    </source>
</evidence>
<evidence type="ECO:0000256" key="1">
    <source>
        <dbReference type="ARBA" id="ARBA00022679"/>
    </source>
</evidence>
<accession>A0AAW2W2V8</accession>
<proteinExistence type="predicted"/>
<keyword evidence="1" id="KW-0808">Transferase</keyword>
<gene>
    <name evidence="8" type="ORF">Sradi_0172100</name>
</gene>
<dbReference type="SUPFAM" id="SSF53098">
    <property type="entry name" value="Ribonuclease H-like"/>
    <property type="match status" value="1"/>
</dbReference>
<dbReference type="Gene3D" id="3.30.420.10">
    <property type="entry name" value="Ribonuclease H-like superfamily/Ribonuclease H"/>
    <property type="match status" value="1"/>
</dbReference>
<dbReference type="PROSITE" id="PS50879">
    <property type="entry name" value="RNASE_H_1"/>
    <property type="match status" value="1"/>
</dbReference>
<dbReference type="EMBL" id="JACGWJ010000002">
    <property type="protein sequence ID" value="KAL0434642.1"/>
    <property type="molecule type" value="Genomic_DNA"/>
</dbReference>
<dbReference type="Pfam" id="PF13456">
    <property type="entry name" value="RVT_3"/>
    <property type="match status" value="1"/>
</dbReference>
<reference evidence="8" key="2">
    <citation type="journal article" date="2024" name="Plant">
        <title>Genomic evolution and insights into agronomic trait innovations of Sesamum species.</title>
        <authorList>
            <person name="Miao H."/>
            <person name="Wang L."/>
            <person name="Qu L."/>
            <person name="Liu H."/>
            <person name="Sun Y."/>
            <person name="Le M."/>
            <person name="Wang Q."/>
            <person name="Wei S."/>
            <person name="Zheng Y."/>
            <person name="Lin W."/>
            <person name="Duan Y."/>
            <person name="Cao H."/>
            <person name="Xiong S."/>
            <person name="Wang X."/>
            <person name="Wei L."/>
            <person name="Li C."/>
            <person name="Ma Q."/>
            <person name="Ju M."/>
            <person name="Zhao R."/>
            <person name="Li G."/>
            <person name="Mu C."/>
            <person name="Tian Q."/>
            <person name="Mei H."/>
            <person name="Zhang T."/>
            <person name="Gao T."/>
            <person name="Zhang H."/>
        </authorList>
    </citation>
    <scope>NUCLEOTIDE SEQUENCE</scope>
    <source>
        <strain evidence="8">G02</strain>
    </source>
</reference>
<comment type="caution">
    <text evidence="8">The sequence shown here is derived from an EMBL/GenBank/DDBJ whole genome shotgun (WGS) entry which is preliminary data.</text>
</comment>
<dbReference type="InterPro" id="IPR036397">
    <property type="entry name" value="RNaseH_sf"/>
</dbReference>
<dbReference type="CDD" id="cd09279">
    <property type="entry name" value="RNase_HI_like"/>
    <property type="match status" value="1"/>
</dbReference>
<evidence type="ECO:0000259" key="7">
    <source>
        <dbReference type="PROSITE" id="PS50879"/>
    </source>
</evidence>
<keyword evidence="5" id="KW-0378">Hydrolase</keyword>